<gene>
    <name evidence="1" type="ORF">DPV93_05315</name>
</gene>
<reference evidence="1 2" key="1">
    <citation type="submission" date="2018-05" db="EMBL/GenBank/DDBJ databases">
        <title>Draft Genome Sequences for a Diverse set of 7 Haemophilus Species.</title>
        <authorList>
            <person name="Nichols M."/>
            <person name="Topaz N."/>
            <person name="Wang X."/>
            <person name="Wang X."/>
            <person name="Boxrud D."/>
        </authorList>
    </citation>
    <scope>NUCLEOTIDE SEQUENCE [LARGE SCALE GENOMIC DNA]</scope>
    <source>
        <strain evidence="1 2">C2002001239</strain>
    </source>
</reference>
<sequence>MKKVFSEIGSCYMSRNNKGVYEAIVGLELAALKCEELELEVLKVDWGEGYKPRLVLQSNTQTQHLITKGEAMHYGFISKGGKRFDLYQMQVRGVKCVWEAEQKSVNPPMRKH</sequence>
<accession>A0A369YHK1</accession>
<dbReference type="AlphaFoldDB" id="A0A369YHK1"/>
<proteinExistence type="predicted"/>
<comment type="caution">
    <text evidence="1">The sequence shown here is derived from an EMBL/GenBank/DDBJ whole genome shotgun (WGS) entry which is preliminary data.</text>
</comment>
<evidence type="ECO:0000313" key="1">
    <source>
        <dbReference type="EMBL" id="RDE72700.1"/>
    </source>
</evidence>
<dbReference type="Proteomes" id="UP000253872">
    <property type="component" value="Unassembled WGS sequence"/>
</dbReference>
<dbReference type="RefSeq" id="WP_111402754.1">
    <property type="nucleotide sequence ID" value="NZ_QEPN01000003.1"/>
</dbReference>
<evidence type="ECO:0000313" key="2">
    <source>
        <dbReference type="Proteomes" id="UP000253872"/>
    </source>
</evidence>
<organism evidence="1 2">
    <name type="scientific">Haemophilus sputorum</name>
    <dbReference type="NCBI Taxonomy" id="1078480"/>
    <lineage>
        <taxon>Bacteria</taxon>
        <taxon>Pseudomonadati</taxon>
        <taxon>Pseudomonadota</taxon>
        <taxon>Gammaproteobacteria</taxon>
        <taxon>Pasteurellales</taxon>
        <taxon>Pasteurellaceae</taxon>
        <taxon>Haemophilus</taxon>
    </lineage>
</organism>
<protein>
    <submittedName>
        <fullName evidence="1">Uncharacterized protein</fullName>
    </submittedName>
</protein>
<name>A0A369YHK1_9PAST</name>
<dbReference type="EMBL" id="QEPN01000003">
    <property type="protein sequence ID" value="RDE72700.1"/>
    <property type="molecule type" value="Genomic_DNA"/>
</dbReference>